<dbReference type="EC" id="3.1.26.4" evidence="5 11"/>
<comment type="function">
    <text evidence="2 11">Endonuclease that specifically degrades the RNA of RNA-DNA hybrids.</text>
</comment>
<dbReference type="InterPro" id="IPR036397">
    <property type="entry name" value="RNaseH_sf"/>
</dbReference>
<evidence type="ECO:0000259" key="12">
    <source>
        <dbReference type="PROSITE" id="PS50879"/>
    </source>
</evidence>
<evidence type="ECO:0000313" key="13">
    <source>
        <dbReference type="EMBL" id="SHF04024.1"/>
    </source>
</evidence>
<dbReference type="Proteomes" id="UP000184088">
    <property type="component" value="Unassembled WGS sequence"/>
</dbReference>
<keyword evidence="14" id="KW-1185">Reference proteome</keyword>
<dbReference type="GO" id="GO:0003676">
    <property type="term" value="F:nucleic acid binding"/>
    <property type="evidence" value="ECO:0007669"/>
    <property type="project" value="InterPro"/>
</dbReference>
<evidence type="ECO:0000256" key="7">
    <source>
        <dbReference type="ARBA" id="ARBA00022723"/>
    </source>
</evidence>
<feature type="binding site" evidence="11">
    <location>
        <position position="9"/>
    </location>
    <ligand>
        <name>Mg(2+)</name>
        <dbReference type="ChEBI" id="CHEBI:18420"/>
        <label>2</label>
    </ligand>
</feature>
<evidence type="ECO:0000313" key="14">
    <source>
        <dbReference type="Proteomes" id="UP000184088"/>
    </source>
</evidence>
<name>A0A1M4YDW4_9THEO</name>
<dbReference type="CDD" id="cd09278">
    <property type="entry name" value="RNase_HI_prokaryote_like"/>
    <property type="match status" value="1"/>
</dbReference>
<dbReference type="AlphaFoldDB" id="A0A1M4YDW4"/>
<dbReference type="GO" id="GO:0043137">
    <property type="term" value="P:DNA replication, removal of RNA primer"/>
    <property type="evidence" value="ECO:0007669"/>
    <property type="project" value="TreeGrafter"/>
</dbReference>
<organism evidence="13 14">
    <name type="scientific">Caldanaerobius fijiensis DSM 17918</name>
    <dbReference type="NCBI Taxonomy" id="1121256"/>
    <lineage>
        <taxon>Bacteria</taxon>
        <taxon>Bacillati</taxon>
        <taxon>Bacillota</taxon>
        <taxon>Clostridia</taxon>
        <taxon>Thermoanaerobacterales</taxon>
        <taxon>Thermoanaerobacteraceae</taxon>
        <taxon>Caldanaerobius</taxon>
    </lineage>
</organism>
<dbReference type="GO" id="GO:0005737">
    <property type="term" value="C:cytoplasm"/>
    <property type="evidence" value="ECO:0007669"/>
    <property type="project" value="UniProtKB-SubCell"/>
</dbReference>
<comment type="cofactor">
    <cofactor evidence="11">
        <name>Mg(2+)</name>
        <dbReference type="ChEBI" id="CHEBI:18420"/>
    </cofactor>
    <text evidence="11">Binds 1 Mg(2+) ion per subunit. May bind a second metal ion at a regulatory site, or after substrate binding.</text>
</comment>
<evidence type="ECO:0000256" key="8">
    <source>
        <dbReference type="ARBA" id="ARBA00022759"/>
    </source>
</evidence>
<keyword evidence="9 11" id="KW-0378">Hydrolase</keyword>
<evidence type="ECO:0000256" key="1">
    <source>
        <dbReference type="ARBA" id="ARBA00000077"/>
    </source>
</evidence>
<dbReference type="GO" id="GO:0004523">
    <property type="term" value="F:RNA-DNA hybrid ribonuclease activity"/>
    <property type="evidence" value="ECO:0007669"/>
    <property type="project" value="UniProtKB-UniRule"/>
</dbReference>
<dbReference type="InterPro" id="IPR002156">
    <property type="entry name" value="RNaseH_domain"/>
</dbReference>
<dbReference type="InterPro" id="IPR012337">
    <property type="entry name" value="RNaseH-like_sf"/>
</dbReference>
<comment type="subcellular location">
    <subcellularLocation>
        <location evidence="11">Cytoplasm</location>
    </subcellularLocation>
</comment>
<dbReference type="Pfam" id="PF00075">
    <property type="entry name" value="RNase_H"/>
    <property type="match status" value="1"/>
</dbReference>
<evidence type="ECO:0000256" key="5">
    <source>
        <dbReference type="ARBA" id="ARBA00012180"/>
    </source>
</evidence>
<keyword evidence="11" id="KW-0963">Cytoplasm</keyword>
<dbReference type="NCBIfam" id="NF001236">
    <property type="entry name" value="PRK00203.1"/>
    <property type="match status" value="1"/>
</dbReference>
<feature type="binding site" evidence="11">
    <location>
        <position position="9"/>
    </location>
    <ligand>
        <name>Mg(2+)</name>
        <dbReference type="ChEBI" id="CHEBI:18420"/>
        <label>1</label>
    </ligand>
</feature>
<feature type="domain" description="RNase H type-1" evidence="12">
    <location>
        <begin position="1"/>
        <end position="142"/>
    </location>
</feature>
<dbReference type="EMBL" id="FQVH01000010">
    <property type="protein sequence ID" value="SHF04024.1"/>
    <property type="molecule type" value="Genomic_DNA"/>
</dbReference>
<reference evidence="13 14" key="1">
    <citation type="submission" date="2016-11" db="EMBL/GenBank/DDBJ databases">
        <authorList>
            <person name="Jaros S."/>
            <person name="Januszkiewicz K."/>
            <person name="Wedrychowicz H."/>
        </authorList>
    </citation>
    <scope>NUCLEOTIDE SEQUENCE [LARGE SCALE GENOMIC DNA]</scope>
    <source>
        <strain evidence="13 14">DSM 17918</strain>
    </source>
</reference>
<keyword evidence="8 11" id="KW-0255">Endonuclease</keyword>
<evidence type="ECO:0000256" key="2">
    <source>
        <dbReference type="ARBA" id="ARBA00004065"/>
    </source>
</evidence>
<dbReference type="GO" id="GO:0000287">
    <property type="term" value="F:magnesium ion binding"/>
    <property type="evidence" value="ECO:0007669"/>
    <property type="project" value="UniProtKB-UniRule"/>
</dbReference>
<feature type="binding site" evidence="11">
    <location>
        <position position="69"/>
    </location>
    <ligand>
        <name>Mg(2+)</name>
        <dbReference type="ChEBI" id="CHEBI:18420"/>
        <label>1</label>
    </ligand>
</feature>
<comment type="subunit">
    <text evidence="4 11">Monomer.</text>
</comment>
<dbReference type="PROSITE" id="PS50879">
    <property type="entry name" value="RNASE_H_1"/>
    <property type="match status" value="1"/>
</dbReference>
<feature type="binding site" evidence="11">
    <location>
        <position position="47"/>
    </location>
    <ligand>
        <name>Mg(2+)</name>
        <dbReference type="ChEBI" id="CHEBI:18420"/>
        <label>1</label>
    </ligand>
</feature>
<dbReference type="PANTHER" id="PTHR10642:SF26">
    <property type="entry name" value="RIBONUCLEASE H1"/>
    <property type="match status" value="1"/>
</dbReference>
<keyword evidence="6 11" id="KW-0540">Nuclease</keyword>
<keyword evidence="7 11" id="KW-0479">Metal-binding</keyword>
<dbReference type="RefSeq" id="WP_073342763.1">
    <property type="nucleotide sequence ID" value="NZ_FQVH01000010.1"/>
</dbReference>
<keyword evidence="10 11" id="KW-0460">Magnesium</keyword>
<feature type="binding site" evidence="11">
    <location>
        <position position="134"/>
    </location>
    <ligand>
        <name>Mg(2+)</name>
        <dbReference type="ChEBI" id="CHEBI:18420"/>
        <label>2</label>
    </ligand>
</feature>
<protein>
    <recommendedName>
        <fullName evidence="5 11">Ribonuclease H</fullName>
        <shortName evidence="11">RNase H</shortName>
        <ecNumber evidence="5 11">3.1.26.4</ecNumber>
    </recommendedName>
</protein>
<proteinExistence type="inferred from homology"/>
<comment type="catalytic activity">
    <reaction evidence="1 11">
        <text>Endonucleolytic cleavage to 5'-phosphomonoester.</text>
        <dbReference type="EC" id="3.1.26.4"/>
    </reaction>
</comment>
<evidence type="ECO:0000256" key="9">
    <source>
        <dbReference type="ARBA" id="ARBA00022801"/>
    </source>
</evidence>
<accession>A0A1M4YDW4</accession>
<comment type="similarity">
    <text evidence="3 11">Belongs to the RNase H family.</text>
</comment>
<gene>
    <name evidence="11" type="primary">rnhA</name>
    <name evidence="13" type="ORF">SAMN02746089_01209</name>
</gene>
<dbReference type="Gene3D" id="3.30.420.10">
    <property type="entry name" value="Ribonuclease H-like superfamily/Ribonuclease H"/>
    <property type="match status" value="1"/>
</dbReference>
<dbReference type="STRING" id="1121256.SAMN02746089_01209"/>
<sequence>MKKVTIYTDGACSGNPGPGAWAAILIYNEHKKEIVGYEDLTTNNRMELKAAIEALKSLKEPCDVTLYSDSSYLINAFNQNWLVNWQKRNWIKADKQPVENKDLWIELLDLSSKHRIKWVKVKGHTDNEYNNRCDKLATSEIKKHKIST</sequence>
<dbReference type="InterPro" id="IPR022892">
    <property type="entry name" value="RNaseHI"/>
</dbReference>
<evidence type="ECO:0000256" key="3">
    <source>
        <dbReference type="ARBA" id="ARBA00005300"/>
    </source>
</evidence>
<dbReference type="FunFam" id="3.30.420.10:FF:000089">
    <property type="entry name" value="Ribonuclease H"/>
    <property type="match status" value="1"/>
</dbReference>
<dbReference type="PANTHER" id="PTHR10642">
    <property type="entry name" value="RIBONUCLEASE H1"/>
    <property type="match status" value="1"/>
</dbReference>
<evidence type="ECO:0000256" key="6">
    <source>
        <dbReference type="ARBA" id="ARBA00022722"/>
    </source>
</evidence>
<evidence type="ECO:0000256" key="11">
    <source>
        <dbReference type="HAMAP-Rule" id="MF_00042"/>
    </source>
</evidence>
<dbReference type="SUPFAM" id="SSF53098">
    <property type="entry name" value="Ribonuclease H-like"/>
    <property type="match status" value="1"/>
</dbReference>
<dbReference type="HAMAP" id="MF_00042">
    <property type="entry name" value="RNase_H"/>
    <property type="match status" value="1"/>
</dbReference>
<dbReference type="InterPro" id="IPR050092">
    <property type="entry name" value="RNase_H"/>
</dbReference>
<evidence type="ECO:0000256" key="10">
    <source>
        <dbReference type="ARBA" id="ARBA00022842"/>
    </source>
</evidence>
<evidence type="ECO:0000256" key="4">
    <source>
        <dbReference type="ARBA" id="ARBA00011245"/>
    </source>
</evidence>